<sequence length="180" mass="21058">MKSHHSTTHGVRCQQTSFQPHSQIDLESFEMRERVPKEERPCSQKLTSTPAPSSVKVFRPLNMNRTRKTKTNTRSYPQDNIATTSAVAEPSRHKDLQQRYALRLPPLPELREDMERDYRAVYPPQNLREQVEEEVQFMDLQRMGNTWRAYCYGICHGSCSCNIPLQYDDVMMNTLCFEEA</sequence>
<feature type="compositionally biased region" description="Basic and acidic residues" evidence="1">
    <location>
        <begin position="29"/>
        <end position="42"/>
    </location>
</feature>
<proteinExistence type="predicted"/>
<feature type="compositionally biased region" description="Polar residues" evidence="1">
    <location>
        <begin position="13"/>
        <end position="22"/>
    </location>
</feature>
<accession>A0A6A6TYU2</accession>
<protein>
    <submittedName>
        <fullName evidence="2">Uncharacterized protein</fullName>
    </submittedName>
</protein>
<keyword evidence="3" id="KW-1185">Reference proteome</keyword>
<reference evidence="2" key="1">
    <citation type="journal article" date="2020" name="Stud. Mycol.">
        <title>101 Dothideomycetes genomes: a test case for predicting lifestyles and emergence of pathogens.</title>
        <authorList>
            <person name="Haridas S."/>
            <person name="Albert R."/>
            <person name="Binder M."/>
            <person name="Bloem J."/>
            <person name="Labutti K."/>
            <person name="Salamov A."/>
            <person name="Andreopoulos B."/>
            <person name="Baker S."/>
            <person name="Barry K."/>
            <person name="Bills G."/>
            <person name="Bluhm B."/>
            <person name="Cannon C."/>
            <person name="Castanera R."/>
            <person name="Culley D."/>
            <person name="Daum C."/>
            <person name="Ezra D."/>
            <person name="Gonzalez J."/>
            <person name="Henrissat B."/>
            <person name="Kuo A."/>
            <person name="Liang C."/>
            <person name="Lipzen A."/>
            <person name="Lutzoni F."/>
            <person name="Magnuson J."/>
            <person name="Mondo S."/>
            <person name="Nolan M."/>
            <person name="Ohm R."/>
            <person name="Pangilinan J."/>
            <person name="Park H.-J."/>
            <person name="Ramirez L."/>
            <person name="Alfaro M."/>
            <person name="Sun H."/>
            <person name="Tritt A."/>
            <person name="Yoshinaga Y."/>
            <person name="Zwiers L.-H."/>
            <person name="Turgeon B."/>
            <person name="Goodwin S."/>
            <person name="Spatafora J."/>
            <person name="Crous P."/>
            <person name="Grigoriev I."/>
        </authorList>
    </citation>
    <scope>NUCLEOTIDE SEQUENCE</scope>
    <source>
        <strain evidence="2">CBS 115976</strain>
    </source>
</reference>
<dbReference type="AlphaFoldDB" id="A0A6A6TYU2"/>
<dbReference type="Proteomes" id="UP000799302">
    <property type="component" value="Unassembled WGS sequence"/>
</dbReference>
<evidence type="ECO:0000313" key="3">
    <source>
        <dbReference type="Proteomes" id="UP000799302"/>
    </source>
</evidence>
<feature type="region of interest" description="Disordered" evidence="1">
    <location>
        <begin position="1"/>
        <end position="55"/>
    </location>
</feature>
<evidence type="ECO:0000256" key="1">
    <source>
        <dbReference type="SAM" id="MobiDB-lite"/>
    </source>
</evidence>
<organism evidence="2 3">
    <name type="scientific">Microthyrium microscopicum</name>
    <dbReference type="NCBI Taxonomy" id="703497"/>
    <lineage>
        <taxon>Eukaryota</taxon>
        <taxon>Fungi</taxon>
        <taxon>Dikarya</taxon>
        <taxon>Ascomycota</taxon>
        <taxon>Pezizomycotina</taxon>
        <taxon>Dothideomycetes</taxon>
        <taxon>Dothideomycetes incertae sedis</taxon>
        <taxon>Microthyriales</taxon>
        <taxon>Microthyriaceae</taxon>
        <taxon>Microthyrium</taxon>
    </lineage>
</organism>
<name>A0A6A6TYU2_9PEZI</name>
<gene>
    <name evidence="2" type="ORF">BT63DRAFT_460089</name>
</gene>
<dbReference type="EMBL" id="MU004242">
    <property type="protein sequence ID" value="KAF2664596.1"/>
    <property type="molecule type" value="Genomic_DNA"/>
</dbReference>
<evidence type="ECO:0000313" key="2">
    <source>
        <dbReference type="EMBL" id="KAF2664596.1"/>
    </source>
</evidence>